<sequence>MMPLRFLRKQSCWGSGSRDSENDTSSIFEKAILLGSGSRDSESGVSSIFEKVIMLGVWLSRFGGRYLFDFGASNLVGSVFSNVSKGWACLLVYLATKHRG</sequence>
<dbReference type="Proteomes" id="UP000315295">
    <property type="component" value="Unassembled WGS sequence"/>
</dbReference>
<accession>A0A540NEU6</accession>
<keyword evidence="3" id="KW-1185">Reference proteome</keyword>
<feature type="region of interest" description="Disordered" evidence="1">
    <location>
        <begin position="1"/>
        <end position="23"/>
    </location>
</feature>
<proteinExistence type="predicted"/>
<name>A0A540NEU6_MALBA</name>
<protein>
    <submittedName>
        <fullName evidence="2">Uncharacterized protein</fullName>
    </submittedName>
</protein>
<dbReference type="AlphaFoldDB" id="A0A540NEU6"/>
<organism evidence="2 3">
    <name type="scientific">Malus baccata</name>
    <name type="common">Siberian crab apple</name>
    <name type="synonym">Pyrus baccata</name>
    <dbReference type="NCBI Taxonomy" id="106549"/>
    <lineage>
        <taxon>Eukaryota</taxon>
        <taxon>Viridiplantae</taxon>
        <taxon>Streptophyta</taxon>
        <taxon>Embryophyta</taxon>
        <taxon>Tracheophyta</taxon>
        <taxon>Spermatophyta</taxon>
        <taxon>Magnoliopsida</taxon>
        <taxon>eudicotyledons</taxon>
        <taxon>Gunneridae</taxon>
        <taxon>Pentapetalae</taxon>
        <taxon>rosids</taxon>
        <taxon>fabids</taxon>
        <taxon>Rosales</taxon>
        <taxon>Rosaceae</taxon>
        <taxon>Amygdaloideae</taxon>
        <taxon>Maleae</taxon>
        <taxon>Malus</taxon>
    </lineage>
</organism>
<evidence type="ECO:0000256" key="1">
    <source>
        <dbReference type="SAM" id="MobiDB-lite"/>
    </source>
</evidence>
<gene>
    <name evidence="2" type="ORF">C1H46_004889</name>
</gene>
<evidence type="ECO:0000313" key="3">
    <source>
        <dbReference type="Proteomes" id="UP000315295"/>
    </source>
</evidence>
<comment type="caution">
    <text evidence="2">The sequence shown here is derived from an EMBL/GenBank/DDBJ whole genome shotgun (WGS) entry which is preliminary data.</text>
</comment>
<dbReference type="EMBL" id="VIEB01000056">
    <property type="protein sequence ID" value="TQE09541.1"/>
    <property type="molecule type" value="Genomic_DNA"/>
</dbReference>
<evidence type="ECO:0000313" key="2">
    <source>
        <dbReference type="EMBL" id="TQE09541.1"/>
    </source>
</evidence>
<reference evidence="2 3" key="1">
    <citation type="journal article" date="2019" name="G3 (Bethesda)">
        <title>Sequencing of a Wild Apple (Malus baccata) Genome Unravels the Differences Between Cultivated and Wild Apple Species Regarding Disease Resistance and Cold Tolerance.</title>
        <authorList>
            <person name="Chen X."/>
        </authorList>
    </citation>
    <scope>NUCLEOTIDE SEQUENCE [LARGE SCALE GENOMIC DNA]</scope>
    <source>
        <strain evidence="3">cv. Shandingzi</strain>
        <tissue evidence="2">Leaves</tissue>
    </source>
</reference>